<keyword evidence="7 9" id="KW-1133">Transmembrane helix</keyword>
<keyword evidence="8 9" id="KW-0472">Membrane</keyword>
<evidence type="ECO:0000256" key="7">
    <source>
        <dbReference type="ARBA" id="ARBA00022989"/>
    </source>
</evidence>
<keyword evidence="12" id="KW-1185">Reference proteome</keyword>
<dbReference type="InterPro" id="IPR018303">
    <property type="entry name" value="ATPase_P-typ_P_site"/>
</dbReference>
<dbReference type="InterPro" id="IPR023298">
    <property type="entry name" value="ATPase_P-typ_TM_dom_sf"/>
</dbReference>
<evidence type="ECO:0000256" key="5">
    <source>
        <dbReference type="ARBA" id="ARBA00022741"/>
    </source>
</evidence>
<dbReference type="PROSITE" id="PS01229">
    <property type="entry name" value="COF_2"/>
    <property type="match status" value="1"/>
</dbReference>
<dbReference type="Gene3D" id="2.70.150.10">
    <property type="entry name" value="Calcium-transporting ATPase, cytoplasmic transduction domain A"/>
    <property type="match status" value="1"/>
</dbReference>
<dbReference type="InterPro" id="IPR023214">
    <property type="entry name" value="HAD_sf"/>
</dbReference>
<evidence type="ECO:0000313" key="12">
    <source>
        <dbReference type="Proteomes" id="UP001604336"/>
    </source>
</evidence>
<dbReference type="InterPro" id="IPR023299">
    <property type="entry name" value="ATPase_P-typ_cyto_dom_N"/>
</dbReference>
<organism evidence="11 12">
    <name type="scientific">Abeliophyllum distichum</name>
    <dbReference type="NCBI Taxonomy" id="126358"/>
    <lineage>
        <taxon>Eukaryota</taxon>
        <taxon>Viridiplantae</taxon>
        <taxon>Streptophyta</taxon>
        <taxon>Embryophyta</taxon>
        <taxon>Tracheophyta</taxon>
        <taxon>Spermatophyta</taxon>
        <taxon>Magnoliopsida</taxon>
        <taxon>eudicotyledons</taxon>
        <taxon>Gunneridae</taxon>
        <taxon>Pentapetalae</taxon>
        <taxon>asterids</taxon>
        <taxon>lamiids</taxon>
        <taxon>Lamiales</taxon>
        <taxon>Oleaceae</taxon>
        <taxon>Forsythieae</taxon>
        <taxon>Abeliophyllum</taxon>
    </lineage>
</organism>
<proteinExistence type="inferred from homology"/>
<dbReference type="InterPro" id="IPR006121">
    <property type="entry name" value="HMA_dom"/>
</dbReference>
<dbReference type="InterPro" id="IPR027256">
    <property type="entry name" value="P-typ_ATPase_IB"/>
</dbReference>
<dbReference type="NCBIfam" id="TIGR01512">
    <property type="entry name" value="ATPase-IB2_Cd"/>
    <property type="match status" value="1"/>
</dbReference>
<evidence type="ECO:0000256" key="1">
    <source>
        <dbReference type="ARBA" id="ARBA00004141"/>
    </source>
</evidence>
<comment type="similarity">
    <text evidence="3 9">Belongs to the cation transport ATPase (P-type) (TC 3.A.3) family. Type IB subfamily.</text>
</comment>
<keyword evidence="9" id="KW-0479">Metal-binding</keyword>
<accession>A0ABD1R063</accession>
<evidence type="ECO:0000256" key="2">
    <source>
        <dbReference type="ARBA" id="ARBA00004170"/>
    </source>
</evidence>
<dbReference type="PRINTS" id="PR00120">
    <property type="entry name" value="HATPASE"/>
</dbReference>
<comment type="subcellular location">
    <subcellularLocation>
        <location evidence="1">Membrane</location>
        <topology evidence="1">Multi-pass membrane protein</topology>
    </subcellularLocation>
    <subcellularLocation>
        <location evidence="2">Membrane</location>
        <topology evidence="2">Peripheral membrane protein</topology>
    </subcellularLocation>
</comment>
<evidence type="ECO:0000256" key="3">
    <source>
        <dbReference type="ARBA" id="ARBA00006024"/>
    </source>
</evidence>
<evidence type="ECO:0000256" key="4">
    <source>
        <dbReference type="ARBA" id="ARBA00022692"/>
    </source>
</evidence>
<dbReference type="GO" id="GO:0005524">
    <property type="term" value="F:ATP binding"/>
    <property type="evidence" value="ECO:0007669"/>
    <property type="project" value="UniProtKB-UniRule"/>
</dbReference>
<dbReference type="CDD" id="cd02079">
    <property type="entry name" value="P-type_ATPase_HM"/>
    <property type="match status" value="1"/>
</dbReference>
<dbReference type="InterPro" id="IPR001757">
    <property type="entry name" value="P_typ_ATPase"/>
</dbReference>
<dbReference type="InterPro" id="IPR059000">
    <property type="entry name" value="ATPase_P-type_domA"/>
</dbReference>
<dbReference type="InterPro" id="IPR036412">
    <property type="entry name" value="HAD-like_sf"/>
</dbReference>
<keyword evidence="4 9" id="KW-0812">Transmembrane</keyword>
<dbReference type="Pfam" id="PF00122">
    <property type="entry name" value="E1-E2_ATPase"/>
    <property type="match status" value="1"/>
</dbReference>
<dbReference type="FunFam" id="3.40.1110.10:FF:000043">
    <property type="entry name" value="Putative cadmium/zinc-transporting ATPase 3"/>
    <property type="match status" value="1"/>
</dbReference>
<dbReference type="PANTHER" id="PTHR48085:SF5">
    <property type="entry name" value="CADMIUM_ZINC-TRANSPORTING ATPASE HMA4-RELATED"/>
    <property type="match status" value="1"/>
</dbReference>
<evidence type="ECO:0000256" key="6">
    <source>
        <dbReference type="ARBA" id="ARBA00022840"/>
    </source>
</evidence>
<protein>
    <submittedName>
        <fullName evidence="11">Cadmium/zinc-transporting ATPase HMA2</fullName>
    </submittedName>
</protein>
<dbReference type="SUPFAM" id="SSF55008">
    <property type="entry name" value="HMA, heavy metal-associated domain"/>
    <property type="match status" value="1"/>
</dbReference>
<feature type="transmembrane region" description="Helical" evidence="9">
    <location>
        <begin position="116"/>
        <end position="136"/>
    </location>
</feature>
<reference evidence="12" key="1">
    <citation type="submission" date="2024-07" db="EMBL/GenBank/DDBJ databases">
        <title>Two chromosome-level genome assemblies of Korean endemic species Abeliophyllum distichum and Forsythia ovata (Oleaceae).</title>
        <authorList>
            <person name="Jang H."/>
        </authorList>
    </citation>
    <scope>NUCLEOTIDE SEQUENCE [LARGE SCALE GENOMIC DNA]</scope>
</reference>
<dbReference type="InterPro" id="IPR051014">
    <property type="entry name" value="Cation_Transport_ATPase_IB"/>
</dbReference>
<gene>
    <name evidence="11" type="ORF">Adt_34821</name>
</gene>
<feature type="domain" description="HMA" evidence="10">
    <location>
        <begin position="10"/>
        <end position="76"/>
    </location>
</feature>
<dbReference type="SUPFAM" id="SSF81653">
    <property type="entry name" value="Calcium ATPase, transduction domain A"/>
    <property type="match status" value="1"/>
</dbReference>
<dbReference type="AlphaFoldDB" id="A0ABD1R063"/>
<dbReference type="PRINTS" id="PR00119">
    <property type="entry name" value="CATATPASE"/>
</dbReference>
<dbReference type="Proteomes" id="UP001604336">
    <property type="component" value="Unassembled WGS sequence"/>
</dbReference>
<dbReference type="Gene3D" id="3.40.50.1000">
    <property type="entry name" value="HAD superfamily/HAD-like"/>
    <property type="match status" value="1"/>
</dbReference>
<dbReference type="Pfam" id="PF00702">
    <property type="entry name" value="Hydrolase"/>
    <property type="match status" value="1"/>
</dbReference>
<dbReference type="PANTHER" id="PTHR48085">
    <property type="entry name" value="CADMIUM/ZINC-TRANSPORTING ATPASE HMA2-RELATED"/>
    <property type="match status" value="1"/>
</dbReference>
<dbReference type="SUPFAM" id="SSF81665">
    <property type="entry name" value="Calcium ATPase, transmembrane domain M"/>
    <property type="match status" value="1"/>
</dbReference>
<dbReference type="InterPro" id="IPR008250">
    <property type="entry name" value="ATPase_P-typ_transduc_dom_A_sf"/>
</dbReference>
<feature type="transmembrane region" description="Helical" evidence="9">
    <location>
        <begin position="649"/>
        <end position="668"/>
    </location>
</feature>
<dbReference type="Gene3D" id="3.40.1110.10">
    <property type="entry name" value="Calcium-transporting ATPase, cytoplasmic domain N"/>
    <property type="match status" value="1"/>
</dbReference>
<dbReference type="NCBIfam" id="TIGR01525">
    <property type="entry name" value="ATPase-IB_hvy"/>
    <property type="match status" value="1"/>
</dbReference>
<feature type="transmembrane region" description="Helical" evidence="9">
    <location>
        <begin position="338"/>
        <end position="366"/>
    </location>
</feature>
<keyword evidence="5 9" id="KW-0547">Nucleotide-binding</keyword>
<comment type="caution">
    <text evidence="11">The sequence shown here is derived from an EMBL/GenBank/DDBJ whole genome shotgun (WGS) entry which is preliminary data.</text>
</comment>
<dbReference type="GO" id="GO:0016020">
    <property type="term" value="C:membrane"/>
    <property type="evidence" value="ECO:0007669"/>
    <property type="project" value="UniProtKB-SubCell"/>
</dbReference>
<dbReference type="PROSITE" id="PS00154">
    <property type="entry name" value="ATPASE_E1_E2"/>
    <property type="match status" value="1"/>
</dbReference>
<evidence type="ECO:0000313" key="11">
    <source>
        <dbReference type="EMBL" id="KAL2481855.1"/>
    </source>
</evidence>
<evidence type="ECO:0000256" key="9">
    <source>
        <dbReference type="RuleBase" id="RU362081"/>
    </source>
</evidence>
<dbReference type="CDD" id="cd00371">
    <property type="entry name" value="HMA"/>
    <property type="match status" value="1"/>
</dbReference>
<dbReference type="InterPro" id="IPR036163">
    <property type="entry name" value="HMA_dom_sf"/>
</dbReference>
<feature type="transmembrane region" description="Helical" evidence="9">
    <location>
        <begin position="311"/>
        <end position="332"/>
    </location>
</feature>
<sequence length="1061" mass="115538">MEGSAAKKFQKSYFDVLGLCCSSEIPLIEKILKSMDGVKDFSINVPTKTVIVVHDTLLISQLQIVKALNQARLEANIRAYGEKNYQNKWPSPYAVLCGALLLLSFLKYVYRPMEWLALGAVAVGIIPIVLRAGVAVRNLTLDINILVVIAVAGSIALEDYWEAGTIVFLFTIAKWLESRASHKATAVMSSLVNVVPQRAVLADTGEEINADEVKLNTILAVKSGEIIPIDGVVVEGNCEVDEKILTGESLPVLKEKDSVVWASTINLNGYISVKTTALAEDCVVARMAKLVEEAQNNKSRTQRFIDKCAKYYTPVIVVISATLALIPVAFKVHNKKEWYHLALVVLVSGCPCALVLSTPVAMLCALSKAATLGLLFKGEEYLEALASIKIMAFDKTGTITRGEFVVADFKSLLDDVSLNTLLYWVSSIESKSSHPMATALIDFSRERSIEPKPEEVDKFENFPGEGICGKIEDNEIYIGNWKISSRAGCTTVPTLDGHNIEGKSVGYIFLGSSPAGIFSLSDVCRTGSKEALEELNFMGIKTVMLTGDCYEAAKHAQDQLGGALEVVHAELLPEDKARIIKELQKEGPTAMIGDGVNDAPALATANIGISMGVSGSALATETGHIVLMSNDISRIPKAADIARKVLRKVIENVIIAITTKAAILGLAIAGHPLVWAAVLTDVGTCLLVIFNSMLLLGKPRNGRKFRQTHVHKHKCKTTSDCSSHNHKPSCSETESQKKCAAQICSSKKSGRRKCSKSAKKHGCSKQSNPLKEERVMDHQCCDHNKVGQHLEPHSAHNHSAHLSCSEENKCANLTPTTNICISDDGLHDAQHCDHGNHSTKKSKAQTCSSKKSGARKCSKSAEKHGCSKQSNPLKEERVMDHQCCDHNKVRQHLEPQSAHNHSAHLSCSEENKCANSTPTTNICISDDGLHDAQHCDHGNYSTTTCKGTSQLLESDDHMNPENHHLENHCVNPQKDDFCDKKIVIPERECCAHTHQSQVAHFGCEKHVAEGDEHMHSTINSCSTLDNRRIGGCCDSFRKECCVTNGQYGCSLTGSLSEIVIE</sequence>
<feature type="transmembrane region" description="Helical" evidence="9">
    <location>
        <begin position="93"/>
        <end position="110"/>
    </location>
</feature>
<feature type="transmembrane region" description="Helical" evidence="9">
    <location>
        <begin position="674"/>
        <end position="696"/>
    </location>
</feature>
<name>A0ABD1R063_9LAMI</name>
<dbReference type="FunFam" id="2.70.150.10:FF:000002">
    <property type="entry name" value="Copper-transporting ATPase 1, putative"/>
    <property type="match status" value="1"/>
</dbReference>
<dbReference type="FunFam" id="3.30.70.100:FF:000022">
    <property type="entry name" value="Putative cadmium/zinc-transporting ATPase 3"/>
    <property type="match status" value="1"/>
</dbReference>
<dbReference type="SUPFAM" id="SSF56784">
    <property type="entry name" value="HAD-like"/>
    <property type="match status" value="1"/>
</dbReference>
<evidence type="ECO:0000256" key="8">
    <source>
        <dbReference type="ARBA" id="ARBA00023136"/>
    </source>
</evidence>
<dbReference type="Gene3D" id="3.30.70.100">
    <property type="match status" value="1"/>
</dbReference>
<dbReference type="PROSITE" id="PS50846">
    <property type="entry name" value="HMA_2"/>
    <property type="match status" value="1"/>
</dbReference>
<dbReference type="GO" id="GO:0046872">
    <property type="term" value="F:metal ion binding"/>
    <property type="evidence" value="ECO:0007669"/>
    <property type="project" value="UniProtKB-KW"/>
</dbReference>
<dbReference type="NCBIfam" id="TIGR01494">
    <property type="entry name" value="ATPase_P-type"/>
    <property type="match status" value="1"/>
</dbReference>
<evidence type="ECO:0000259" key="10">
    <source>
        <dbReference type="PROSITE" id="PS50846"/>
    </source>
</evidence>
<dbReference type="EMBL" id="JBFOLK010000010">
    <property type="protein sequence ID" value="KAL2481855.1"/>
    <property type="molecule type" value="Genomic_DNA"/>
</dbReference>
<dbReference type="GO" id="GO:0009626">
    <property type="term" value="P:plant-type hypersensitive response"/>
    <property type="evidence" value="ECO:0007669"/>
    <property type="project" value="UniProtKB-KW"/>
</dbReference>
<keyword evidence="6 9" id="KW-0067">ATP-binding</keyword>